<keyword evidence="1" id="KW-0472">Membrane</keyword>
<dbReference type="AlphaFoldDB" id="A0A1G6MW34"/>
<protein>
    <submittedName>
        <fullName evidence="2">Uncharacterized protein</fullName>
    </submittedName>
</protein>
<gene>
    <name evidence="2" type="ORF">SAMN04488112_1112</name>
</gene>
<proteinExistence type="predicted"/>
<keyword evidence="1" id="KW-1133">Transmembrane helix</keyword>
<dbReference type="Proteomes" id="UP000199387">
    <property type="component" value="Unassembled WGS sequence"/>
</dbReference>
<reference evidence="2 3" key="1">
    <citation type="submission" date="2016-10" db="EMBL/GenBank/DDBJ databases">
        <authorList>
            <person name="de Groot N.N."/>
        </authorList>
    </citation>
    <scope>NUCLEOTIDE SEQUENCE [LARGE SCALE GENOMIC DNA]</scope>
    <source>
        <strain evidence="2 3">DSM 45514</strain>
    </source>
</reference>
<accession>A0A1G6MW34</accession>
<evidence type="ECO:0000313" key="3">
    <source>
        <dbReference type="Proteomes" id="UP000199387"/>
    </source>
</evidence>
<evidence type="ECO:0000313" key="2">
    <source>
        <dbReference type="EMBL" id="SDC59417.1"/>
    </source>
</evidence>
<dbReference type="RefSeq" id="WP_143003519.1">
    <property type="nucleotide sequence ID" value="NZ_FMZA01000011.1"/>
</dbReference>
<feature type="transmembrane region" description="Helical" evidence="1">
    <location>
        <begin position="7"/>
        <end position="29"/>
    </location>
</feature>
<dbReference type="EMBL" id="FMZA01000011">
    <property type="protein sequence ID" value="SDC59417.1"/>
    <property type="molecule type" value="Genomic_DNA"/>
</dbReference>
<organism evidence="2 3">
    <name type="scientific">Melghirimyces thermohalophilus</name>
    <dbReference type="NCBI Taxonomy" id="1236220"/>
    <lineage>
        <taxon>Bacteria</taxon>
        <taxon>Bacillati</taxon>
        <taxon>Bacillota</taxon>
        <taxon>Bacilli</taxon>
        <taxon>Bacillales</taxon>
        <taxon>Thermoactinomycetaceae</taxon>
        <taxon>Melghirimyces</taxon>
    </lineage>
</organism>
<evidence type="ECO:0000256" key="1">
    <source>
        <dbReference type="SAM" id="Phobius"/>
    </source>
</evidence>
<keyword evidence="1" id="KW-0812">Transmembrane</keyword>
<sequence length="59" mass="6653">MNLLRTLLFRLTFAVFTVMVILGLSLVGFELLLGTLKAYPDFPQEFTEWSKSTIASIAQ</sequence>
<keyword evidence="3" id="KW-1185">Reference proteome</keyword>
<name>A0A1G6MW34_9BACL</name>